<keyword evidence="1" id="KW-0472">Membrane</keyword>
<dbReference type="InterPro" id="IPR006083">
    <property type="entry name" value="PRK/URK"/>
</dbReference>
<evidence type="ECO:0000256" key="1">
    <source>
        <dbReference type="SAM" id="Phobius"/>
    </source>
</evidence>
<dbReference type="InterPro" id="IPR027417">
    <property type="entry name" value="P-loop_NTPase"/>
</dbReference>
<dbReference type="Proteomes" id="UP001139721">
    <property type="component" value="Unassembled WGS sequence"/>
</dbReference>
<dbReference type="Pfam" id="PF00485">
    <property type="entry name" value="PRK"/>
    <property type="match status" value="1"/>
</dbReference>
<dbReference type="Gene3D" id="3.40.50.300">
    <property type="entry name" value="P-loop containing nucleotide triphosphate hydrolases"/>
    <property type="match status" value="1"/>
</dbReference>
<dbReference type="RefSeq" id="WP_250420350.1">
    <property type="nucleotide sequence ID" value="NZ_JAJKBJ010000002.1"/>
</dbReference>
<proteinExistence type="predicted"/>
<comment type="caution">
    <text evidence="3">The sequence shown here is derived from an EMBL/GenBank/DDBJ whole genome shotgun (WGS) entry which is preliminary data.</text>
</comment>
<dbReference type="EMBL" id="JAJKBJ010000002">
    <property type="protein sequence ID" value="MCL9682997.1"/>
    <property type="molecule type" value="Genomic_DNA"/>
</dbReference>
<dbReference type="AlphaFoldDB" id="A0A9X2CYC3"/>
<accession>A0A9X2CYC3</accession>
<name>A0A9X2CYC3_9GAMM</name>
<feature type="transmembrane region" description="Helical" evidence="1">
    <location>
        <begin position="282"/>
        <end position="302"/>
    </location>
</feature>
<evidence type="ECO:0000313" key="3">
    <source>
        <dbReference type="EMBL" id="MCL9682997.1"/>
    </source>
</evidence>
<keyword evidence="1" id="KW-1133">Transmembrane helix</keyword>
<dbReference type="SUPFAM" id="SSF52540">
    <property type="entry name" value="P-loop containing nucleoside triphosphate hydrolases"/>
    <property type="match status" value="1"/>
</dbReference>
<dbReference type="GO" id="GO:0016301">
    <property type="term" value="F:kinase activity"/>
    <property type="evidence" value="ECO:0007669"/>
    <property type="project" value="InterPro"/>
</dbReference>
<gene>
    <name evidence="3" type="ORF">LOX96_02720</name>
</gene>
<protein>
    <submittedName>
        <fullName evidence="3">AAA family ATPase</fullName>
    </submittedName>
</protein>
<dbReference type="GO" id="GO:0005524">
    <property type="term" value="F:ATP binding"/>
    <property type="evidence" value="ECO:0007669"/>
    <property type="project" value="InterPro"/>
</dbReference>
<organism evidence="3 4">
    <name type="scientific">Legionella maioricensis</name>
    <dbReference type="NCBI Taxonomy" id="2896528"/>
    <lineage>
        <taxon>Bacteria</taxon>
        <taxon>Pseudomonadati</taxon>
        <taxon>Pseudomonadota</taxon>
        <taxon>Gammaproteobacteria</taxon>
        <taxon>Legionellales</taxon>
        <taxon>Legionellaceae</taxon>
        <taxon>Legionella</taxon>
    </lineage>
</organism>
<keyword evidence="1" id="KW-0812">Transmembrane</keyword>
<evidence type="ECO:0000259" key="2">
    <source>
        <dbReference type="Pfam" id="PF00485"/>
    </source>
</evidence>
<feature type="domain" description="Phosphoribulokinase/uridine kinase" evidence="2">
    <location>
        <begin position="4"/>
        <end position="195"/>
    </location>
</feature>
<feature type="transmembrane region" description="Helical" evidence="1">
    <location>
        <begin position="308"/>
        <end position="327"/>
    </location>
</feature>
<evidence type="ECO:0000313" key="4">
    <source>
        <dbReference type="Proteomes" id="UP001139721"/>
    </source>
</evidence>
<keyword evidence="4" id="KW-1185">Reference proteome</keyword>
<dbReference type="PANTHER" id="PTHR10285">
    <property type="entry name" value="URIDINE KINASE"/>
    <property type="match status" value="1"/>
</dbReference>
<sequence length="349" mass="38741">MYCIFIGGASASGKSSIAKHLLKKLNELGINATELKMDDYFHERPDDIDNDVFRATTNLDVPQMLHLDRLNRDITELSKGHSIRKPLLSFATNKYYAWEDISPSEVVVIEGIFAQYFYQNFVDKELPSILVNVTTESYHDLMNRRIDRDIKERSRTRDVVLSCERKTVGPGFYQYTASNAPGADIYIDNKRHVDLEERNKALDASVMEIIDHLNELRAGRSVERRARPDVRELVARSHWEAGENSTAIDHSEGRFIGVFHGVFGETPGEYNRTFSHDWNMHVLAGFVTVLGAAAVAVALVALSGALCTAVAVTGAAVALTGLGLFAYSACKGSQASTDEENYSLATPAF</sequence>
<reference evidence="3" key="1">
    <citation type="submission" date="2021-11" db="EMBL/GenBank/DDBJ databases">
        <title>Legionella maioricencis sp. nov., a new species isolated from hot water samples in Mallorca.</title>
        <authorList>
            <person name="Crespi S."/>
            <person name="Drasar V."/>
            <person name="Salva-Serra F."/>
            <person name="Jaen-Luchoro D."/>
            <person name="Pineiro-Iglesias B."/>
            <person name="Aliaga F."/>
            <person name="Fernandez-Juarez V."/>
            <person name="Coll G."/>
            <person name="Moore E.R.B."/>
            <person name="Bennasar-Figueras A."/>
        </authorList>
    </citation>
    <scope>NUCLEOTIDE SEQUENCE</scope>
    <source>
        <strain evidence="3">HCPI-6</strain>
    </source>
</reference>